<dbReference type="InterPro" id="IPR041492">
    <property type="entry name" value="HAD_2"/>
</dbReference>
<dbReference type="SUPFAM" id="SSF56784">
    <property type="entry name" value="HAD-like"/>
    <property type="match status" value="1"/>
</dbReference>
<dbReference type="InterPro" id="IPR023198">
    <property type="entry name" value="PGP-like_dom2"/>
</dbReference>
<evidence type="ECO:0000313" key="2">
    <source>
        <dbReference type="Proteomes" id="UP000675409"/>
    </source>
</evidence>
<evidence type="ECO:0000313" key="1">
    <source>
        <dbReference type="EMBL" id="MBL0888569.1"/>
    </source>
</evidence>
<dbReference type="InterPro" id="IPR036412">
    <property type="entry name" value="HAD-like_sf"/>
</dbReference>
<accession>A0ABS1LQT5</accession>
<dbReference type="Gene3D" id="3.40.50.1000">
    <property type="entry name" value="HAD superfamily/HAD-like"/>
    <property type="match status" value="1"/>
</dbReference>
<dbReference type="SFLD" id="SFLDG01129">
    <property type="entry name" value="C1.5:_HAD__Beta-PGM__Phosphata"/>
    <property type="match status" value="1"/>
</dbReference>
<keyword evidence="2" id="KW-1185">Reference proteome</keyword>
<dbReference type="Pfam" id="PF13419">
    <property type="entry name" value="HAD_2"/>
    <property type="match status" value="1"/>
</dbReference>
<dbReference type="InterPro" id="IPR050155">
    <property type="entry name" value="HAD-like_hydrolase_sf"/>
</dbReference>
<reference evidence="1 2" key="1">
    <citation type="journal article" date="2021" name="Arch. Microbiol.">
        <title>Myceligenerans indicum sp. nov., an actinobacterium isolated from mangrove sediment of Sundarbans, India.</title>
        <authorList>
            <person name="Asha K."/>
            <person name="Bhadury P."/>
        </authorList>
    </citation>
    <scope>NUCLEOTIDE SEQUENCE [LARGE SCALE GENOMIC DNA]</scope>
    <source>
        <strain evidence="1 2">I2</strain>
    </source>
</reference>
<gene>
    <name evidence="1" type="ORF">HGK34_20190</name>
</gene>
<sequence length="294" mass="30819">MVRDPCTVQPGLLSENREVHQVARTELLCGCLVADLESHIRDPTPADRHRQQGRAGRILAHRTLGTVTHTLPERPTHVLLDLDGTLTDSAPGIIASLRTAFAEAGLPVPPDPRLRRFVGPPLGLSLAGAGLTDDQAEAVVTVYRREIEVAGLHDNAVFDGIEDLLTVLRDAGTTLVVATAKPQPLARPIVAHFALEKYLTGGIEAVFGPAMEGAGQHSGKEKVVARALAASGGDQAGARAVMVGDREHDVHAATANDIPTIGVAWGYGEPGELEEAGAAVIAASPAHLRDLLLG</sequence>
<organism evidence="1 2">
    <name type="scientific">Myceligenerans indicum</name>
    <dbReference type="NCBI Taxonomy" id="2593663"/>
    <lineage>
        <taxon>Bacteria</taxon>
        <taxon>Bacillati</taxon>
        <taxon>Actinomycetota</taxon>
        <taxon>Actinomycetes</taxon>
        <taxon>Micrococcales</taxon>
        <taxon>Promicromonosporaceae</taxon>
        <taxon>Myceligenerans</taxon>
    </lineage>
</organism>
<dbReference type="InterPro" id="IPR023214">
    <property type="entry name" value="HAD_sf"/>
</dbReference>
<protein>
    <submittedName>
        <fullName evidence="1">HAD hydrolase-like protein</fullName>
    </submittedName>
</protein>
<dbReference type="Proteomes" id="UP000675409">
    <property type="component" value="Unassembled WGS sequence"/>
</dbReference>
<name>A0ABS1LQT5_9MICO</name>
<dbReference type="SFLD" id="SFLDS00003">
    <property type="entry name" value="Haloacid_Dehalogenase"/>
    <property type="match status" value="1"/>
</dbReference>
<dbReference type="EMBL" id="JABBYC010000063">
    <property type="protein sequence ID" value="MBL0888569.1"/>
    <property type="molecule type" value="Genomic_DNA"/>
</dbReference>
<dbReference type="Gene3D" id="1.10.150.240">
    <property type="entry name" value="Putative phosphatase, domain 2"/>
    <property type="match status" value="1"/>
</dbReference>
<dbReference type="PANTHER" id="PTHR43434:SF20">
    <property type="entry name" value="5'-NUCLEOTIDASE"/>
    <property type="match status" value="1"/>
</dbReference>
<proteinExistence type="predicted"/>
<dbReference type="PANTHER" id="PTHR43434">
    <property type="entry name" value="PHOSPHOGLYCOLATE PHOSPHATASE"/>
    <property type="match status" value="1"/>
</dbReference>
<comment type="caution">
    <text evidence="1">The sequence shown here is derived from an EMBL/GenBank/DDBJ whole genome shotgun (WGS) entry which is preliminary data.</text>
</comment>